<reference evidence="1" key="1">
    <citation type="submission" date="2020-11" db="EMBL/GenBank/DDBJ databases">
        <authorList>
            <consortium name="DOE Joint Genome Institute"/>
            <person name="Ahrendt S."/>
            <person name="Riley R."/>
            <person name="Andreopoulos W."/>
            <person name="LaButti K."/>
            <person name="Pangilinan J."/>
            <person name="Ruiz-duenas F.J."/>
            <person name="Barrasa J.M."/>
            <person name="Sanchez-Garcia M."/>
            <person name="Camarero S."/>
            <person name="Miyauchi S."/>
            <person name="Serrano A."/>
            <person name="Linde D."/>
            <person name="Babiker R."/>
            <person name="Drula E."/>
            <person name="Ayuso-Fernandez I."/>
            <person name="Pacheco R."/>
            <person name="Padilla G."/>
            <person name="Ferreira P."/>
            <person name="Barriuso J."/>
            <person name="Kellner H."/>
            <person name="Castanera R."/>
            <person name="Alfaro M."/>
            <person name="Ramirez L."/>
            <person name="Pisabarro A.G."/>
            <person name="Kuo A."/>
            <person name="Tritt A."/>
            <person name="Lipzen A."/>
            <person name="He G."/>
            <person name="Yan M."/>
            <person name="Ng V."/>
            <person name="Cullen D."/>
            <person name="Martin F."/>
            <person name="Rosso M.-N."/>
            <person name="Henrissat B."/>
            <person name="Hibbett D."/>
            <person name="Martinez A.T."/>
            <person name="Grigoriev I.V."/>
        </authorList>
    </citation>
    <scope>NUCLEOTIDE SEQUENCE</scope>
    <source>
        <strain evidence="1">AH 44721</strain>
    </source>
</reference>
<dbReference type="EMBL" id="JADNYJ010000047">
    <property type="protein sequence ID" value="KAF8900440.1"/>
    <property type="molecule type" value="Genomic_DNA"/>
</dbReference>
<evidence type="ECO:0000313" key="2">
    <source>
        <dbReference type="Proteomes" id="UP000724874"/>
    </source>
</evidence>
<accession>A0A9P5TMZ1</accession>
<sequence>MTYTNSHESILWTSKSEIFADSAPLLRKYDCPEFAVSLNASWIYQLQDISFSDHFNQVSLLQILQTLKHMKFLQSLQIHFASHFGQLEILTQHPTSSLPYILLPRLQYINLYSTASQSTCLQLLGCITPAPGCTVEFMALHSVDSMDELDESRKIFARLLRNYFILNPPKSFALSTHSYFFKLHDLAPTSAPFYSLFTFAIRYMDWLSSHAEGLFLKSLMESQFVTSLTLLKLTLPDDERHYGSDFLRFTQSLSSLTTLQTGYMTVLYRLCQMPEVQPVPFPALKTLKINELGEVIPDTIHRFIAWRTTCGLPLALLDLTDRQVGVFREEDLRSLEAFVKLKVIWQGPNSIEEYVCGSGSPNRLYFPMRQSPEEITGTEW</sequence>
<gene>
    <name evidence="1" type="ORF">CPB84DRAFT_1747441</name>
</gene>
<evidence type="ECO:0000313" key="1">
    <source>
        <dbReference type="EMBL" id="KAF8900440.1"/>
    </source>
</evidence>
<dbReference type="Proteomes" id="UP000724874">
    <property type="component" value="Unassembled WGS sequence"/>
</dbReference>
<proteinExistence type="predicted"/>
<organism evidence="1 2">
    <name type="scientific">Gymnopilus junonius</name>
    <name type="common">Spectacular rustgill mushroom</name>
    <name type="synonym">Gymnopilus spectabilis subsp. junonius</name>
    <dbReference type="NCBI Taxonomy" id="109634"/>
    <lineage>
        <taxon>Eukaryota</taxon>
        <taxon>Fungi</taxon>
        <taxon>Dikarya</taxon>
        <taxon>Basidiomycota</taxon>
        <taxon>Agaricomycotina</taxon>
        <taxon>Agaricomycetes</taxon>
        <taxon>Agaricomycetidae</taxon>
        <taxon>Agaricales</taxon>
        <taxon>Agaricineae</taxon>
        <taxon>Hymenogastraceae</taxon>
        <taxon>Gymnopilus</taxon>
    </lineage>
</organism>
<name>A0A9P5TMZ1_GYMJU</name>
<comment type="caution">
    <text evidence="1">The sequence shown here is derived from an EMBL/GenBank/DDBJ whole genome shotgun (WGS) entry which is preliminary data.</text>
</comment>
<keyword evidence="2" id="KW-1185">Reference proteome</keyword>
<dbReference type="AlphaFoldDB" id="A0A9P5TMZ1"/>
<protein>
    <submittedName>
        <fullName evidence="1">Uncharacterized protein</fullName>
    </submittedName>
</protein>